<proteinExistence type="predicted"/>
<dbReference type="GO" id="GO:0003677">
    <property type="term" value="F:DNA binding"/>
    <property type="evidence" value="ECO:0007669"/>
    <property type="project" value="InterPro"/>
</dbReference>
<organism evidence="2 3">
    <name type="scientific">Vagococcus fluvialis</name>
    <dbReference type="NCBI Taxonomy" id="2738"/>
    <lineage>
        <taxon>Bacteria</taxon>
        <taxon>Bacillati</taxon>
        <taxon>Bacillota</taxon>
        <taxon>Bacilli</taxon>
        <taxon>Lactobacillales</taxon>
        <taxon>Enterococcaceae</taxon>
        <taxon>Vagococcus</taxon>
    </lineage>
</organism>
<dbReference type="EMBL" id="JAAVMB010000012">
    <property type="protein sequence ID" value="NKC68532.1"/>
    <property type="molecule type" value="Genomic_DNA"/>
</dbReference>
<comment type="caution">
    <text evidence="2">The sequence shown here is derived from an EMBL/GenBank/DDBJ whole genome shotgun (WGS) entry which is preliminary data.</text>
</comment>
<evidence type="ECO:0000259" key="1">
    <source>
        <dbReference type="Pfam" id="PF02796"/>
    </source>
</evidence>
<protein>
    <submittedName>
        <fullName evidence="2">Helix-turn-helix domain-containing protein</fullName>
    </submittedName>
</protein>
<dbReference type="Proteomes" id="UP000521358">
    <property type="component" value="Unassembled WGS sequence"/>
</dbReference>
<dbReference type="Gene3D" id="1.10.10.60">
    <property type="entry name" value="Homeodomain-like"/>
    <property type="match status" value="1"/>
</dbReference>
<reference evidence="2 3" key="1">
    <citation type="submission" date="2020-03" db="EMBL/GenBank/DDBJ databases">
        <title>Bacterial samples isolated from urine from healthy bovine heifers (Gyr breed).</title>
        <authorList>
            <person name="Giannattasio-Ferraz S."/>
            <person name="Maskeri L."/>
            <person name="Penido A."/>
            <person name="Barbosa-Stancioli E.F."/>
            <person name="Putonti C."/>
        </authorList>
    </citation>
    <scope>NUCLEOTIDE SEQUENCE [LARGE SCALE GENOMIC DNA]</scope>
    <source>
        <strain evidence="2 3">UFMG-H7</strain>
    </source>
</reference>
<gene>
    <name evidence="2" type="ORF">HED35_10570</name>
</gene>
<evidence type="ECO:0000313" key="2">
    <source>
        <dbReference type="EMBL" id="NKC68532.1"/>
    </source>
</evidence>
<dbReference type="GO" id="GO:0000150">
    <property type="term" value="F:DNA strand exchange activity"/>
    <property type="evidence" value="ECO:0007669"/>
    <property type="project" value="InterPro"/>
</dbReference>
<dbReference type="AlphaFoldDB" id="A0A7X6D9Z5"/>
<name>A0A7X6D9Z5_9ENTE</name>
<dbReference type="RefSeq" id="WP_167807720.1">
    <property type="nucleotide sequence ID" value="NZ_JAAVMB010000012.1"/>
</dbReference>
<evidence type="ECO:0000313" key="3">
    <source>
        <dbReference type="Proteomes" id="UP000521358"/>
    </source>
</evidence>
<accession>A0A7X6D9Z5</accession>
<dbReference type="SUPFAM" id="SSF46689">
    <property type="entry name" value="Homeodomain-like"/>
    <property type="match status" value="1"/>
</dbReference>
<dbReference type="Pfam" id="PF02796">
    <property type="entry name" value="HTH_7"/>
    <property type="match status" value="1"/>
</dbReference>
<feature type="domain" description="Resolvase HTH" evidence="1">
    <location>
        <begin position="128"/>
        <end position="169"/>
    </location>
</feature>
<sequence>MVIGLINSNNMDQELKEIGKCDFTILLTPDITKKWFYLMIESNIDHEIVSVERDSIPLQLLQMLPALELLRRKNRCLKFVKRKCSSSLTDEEYQNLLCDLANSERKIIANRSKLIVKDNKRKGITVGRPKISEETIEKIYKLYSDKRTIRYIAEQCNVSIGTVHKYIKKKI</sequence>
<dbReference type="InterPro" id="IPR006120">
    <property type="entry name" value="Resolvase_HTH_dom"/>
</dbReference>
<dbReference type="InterPro" id="IPR009057">
    <property type="entry name" value="Homeodomain-like_sf"/>
</dbReference>